<dbReference type="Proteomes" id="UP000663836">
    <property type="component" value="Unassembled WGS sequence"/>
</dbReference>
<gene>
    <name evidence="4" type="ORF">JBS370_LOCUS2591</name>
    <name evidence="3" type="ORF">JXQ802_LOCUS53740</name>
    <name evidence="2" type="ORF">PYM288_LOCUS37337</name>
    <name evidence="1" type="ORF">ZHD862_LOCUS17852</name>
</gene>
<dbReference type="EMBL" id="CAJNOH010008015">
    <property type="protein sequence ID" value="CAF1470883.1"/>
    <property type="molecule type" value="Genomic_DNA"/>
</dbReference>
<evidence type="ECO:0000313" key="1">
    <source>
        <dbReference type="EMBL" id="CAF1105968.1"/>
    </source>
</evidence>
<evidence type="ECO:0000313" key="6">
    <source>
        <dbReference type="Proteomes" id="UP000663870"/>
    </source>
</evidence>
<dbReference type="Proteomes" id="UP000663870">
    <property type="component" value="Unassembled WGS sequence"/>
</dbReference>
<reference evidence="1" key="1">
    <citation type="submission" date="2021-02" db="EMBL/GenBank/DDBJ databases">
        <authorList>
            <person name="Nowell W R."/>
        </authorList>
    </citation>
    <scope>NUCLEOTIDE SEQUENCE</scope>
</reference>
<organism evidence="1 5">
    <name type="scientific">Rotaria sordida</name>
    <dbReference type="NCBI Taxonomy" id="392033"/>
    <lineage>
        <taxon>Eukaryota</taxon>
        <taxon>Metazoa</taxon>
        <taxon>Spiralia</taxon>
        <taxon>Gnathifera</taxon>
        <taxon>Rotifera</taxon>
        <taxon>Eurotatoria</taxon>
        <taxon>Bdelloidea</taxon>
        <taxon>Philodinida</taxon>
        <taxon>Philodinidae</taxon>
        <taxon>Rotaria</taxon>
    </lineage>
</organism>
<evidence type="ECO:0000313" key="2">
    <source>
        <dbReference type="EMBL" id="CAF1470883.1"/>
    </source>
</evidence>
<sequence length="220" mass="25243">MNNTTKFNSPSSLYSENSSIVMNARNVASFQRILYGRPPPTTPRTEQSHVIETCNVNEHTKDPSARSILIDSATRQSGFLPHEYRLANTFESIRRRRSEYKSSSKPSKIIPRTSFRTSPRLDAFGNLTSTMSKLAEQRLILRQKSIKKKPNSSPFFDKQEGYIVMSDADFATDIPNALEFVLQNSKGKTTMELNLFETLKRERLEQARYRLLPINRAPYT</sequence>
<evidence type="ECO:0000313" key="3">
    <source>
        <dbReference type="EMBL" id="CAF1644946.1"/>
    </source>
</evidence>
<evidence type="ECO:0000313" key="4">
    <source>
        <dbReference type="EMBL" id="CAF3576559.1"/>
    </source>
</evidence>
<comment type="caution">
    <text evidence="1">The sequence shown here is derived from an EMBL/GenBank/DDBJ whole genome shotgun (WGS) entry which is preliminary data.</text>
</comment>
<evidence type="ECO:0000313" key="5">
    <source>
        <dbReference type="Proteomes" id="UP000663864"/>
    </source>
</evidence>
<proteinExistence type="predicted"/>
<dbReference type="Proteomes" id="UP000663864">
    <property type="component" value="Unassembled WGS sequence"/>
</dbReference>
<dbReference type="EMBL" id="CAJOBD010000103">
    <property type="protein sequence ID" value="CAF3576559.1"/>
    <property type="molecule type" value="Genomic_DNA"/>
</dbReference>
<protein>
    <submittedName>
        <fullName evidence="1">Uncharacterized protein</fullName>
    </submittedName>
</protein>
<dbReference type="Proteomes" id="UP000663854">
    <property type="component" value="Unassembled WGS sequence"/>
</dbReference>
<dbReference type="EMBL" id="CAJNOL010009688">
    <property type="protein sequence ID" value="CAF1644946.1"/>
    <property type="molecule type" value="Genomic_DNA"/>
</dbReference>
<dbReference type="AlphaFoldDB" id="A0A814PCG1"/>
<dbReference type="EMBL" id="CAJNOT010000902">
    <property type="protein sequence ID" value="CAF1105968.1"/>
    <property type="molecule type" value="Genomic_DNA"/>
</dbReference>
<keyword evidence="6" id="KW-1185">Reference proteome</keyword>
<name>A0A814PCG1_9BILA</name>
<accession>A0A814PCG1</accession>